<keyword evidence="1" id="KW-0328">Glycosyltransferase</keyword>
<dbReference type="Gene3D" id="3.90.550.10">
    <property type="entry name" value="Spore Coat Polysaccharide Biosynthesis Protein SpsA, Chain A"/>
    <property type="match status" value="1"/>
</dbReference>
<comment type="caution">
    <text evidence="1">The sequence shown here is derived from an EMBL/GenBank/DDBJ whole genome shotgun (WGS) entry which is preliminary data.</text>
</comment>
<evidence type="ECO:0000313" key="1">
    <source>
        <dbReference type="EMBL" id="MDQ9072893.1"/>
    </source>
</evidence>
<evidence type="ECO:0000313" key="2">
    <source>
        <dbReference type="Proteomes" id="UP001243195"/>
    </source>
</evidence>
<proteinExistence type="predicted"/>
<protein>
    <submittedName>
        <fullName evidence="1">Glycosyltransferase family A protein</fullName>
        <ecNumber evidence="1">2.4.-.-</ecNumber>
    </submittedName>
</protein>
<dbReference type="AlphaFoldDB" id="A0AAW8JKT8"/>
<dbReference type="EC" id="2.4.-.-" evidence="1"/>
<name>A0AAW8JKT8_9GAMM</name>
<reference evidence="1" key="1">
    <citation type="submission" date="2023-08" db="EMBL/GenBank/DDBJ databases">
        <title>Emergence of clinically-relevant ST2 carbapenem-resistant Acinetobacter baumannii strains in hospital sewages in Zhejiang, East of China.</title>
        <authorList>
            <person name="Kaichao C."/>
            <person name="Zhang R."/>
        </authorList>
    </citation>
    <scope>NUCLEOTIDE SEQUENCE</scope>
    <source>
        <strain evidence="1">M-SY-60</strain>
    </source>
</reference>
<accession>A0AAW8JKT8</accession>
<sequence length="243" mass="28603">MSKQKIKIAIVTPTYQRDFFLAQTLSYIEQQQQACFELRWFVLDDSVQISSHVTYFQDKKFVEYKWLEEKLPLGEKRNLLNQMAKNWGAEMICSMDDDDWYGPAYISEMYNLLFSQSDLLFSGSAEDYYYDLAHDRILRIPAFYPDSSCNGVLCYKVTALDQHHYQSTAQFAEESHFLNHAKVLQLPDIKRVHLALAHPNNTVSKKNFCSEQYTTQLSLDDLPMLEKDKAFYRQLHLDFNNQQ</sequence>
<dbReference type="GO" id="GO:0016757">
    <property type="term" value="F:glycosyltransferase activity"/>
    <property type="evidence" value="ECO:0007669"/>
    <property type="project" value="UniProtKB-KW"/>
</dbReference>
<dbReference type="RefSeq" id="WP_308957080.1">
    <property type="nucleotide sequence ID" value="NZ_JAVICY010000031.1"/>
</dbReference>
<dbReference type="EMBL" id="JAVIDA010000028">
    <property type="protein sequence ID" value="MDQ9072893.1"/>
    <property type="molecule type" value="Genomic_DNA"/>
</dbReference>
<organism evidence="1 2">
    <name type="scientific">Acinetobacter gerneri</name>
    <dbReference type="NCBI Taxonomy" id="202952"/>
    <lineage>
        <taxon>Bacteria</taxon>
        <taxon>Pseudomonadati</taxon>
        <taxon>Pseudomonadota</taxon>
        <taxon>Gammaproteobacteria</taxon>
        <taxon>Moraxellales</taxon>
        <taxon>Moraxellaceae</taxon>
        <taxon>Acinetobacter</taxon>
    </lineage>
</organism>
<dbReference type="Proteomes" id="UP001243195">
    <property type="component" value="Unassembled WGS sequence"/>
</dbReference>
<keyword evidence="1" id="KW-0808">Transferase</keyword>
<gene>
    <name evidence="1" type="ORF">RFH51_15655</name>
</gene>
<dbReference type="CDD" id="cd00761">
    <property type="entry name" value="Glyco_tranf_GTA_type"/>
    <property type="match status" value="1"/>
</dbReference>
<dbReference type="InterPro" id="IPR029044">
    <property type="entry name" value="Nucleotide-diphossugar_trans"/>
</dbReference>
<dbReference type="SUPFAM" id="SSF53448">
    <property type="entry name" value="Nucleotide-diphospho-sugar transferases"/>
    <property type="match status" value="1"/>
</dbReference>